<dbReference type="Proteomes" id="UP000241118">
    <property type="component" value="Unassembled WGS sequence"/>
</dbReference>
<comment type="caution">
    <text evidence="2">The sequence shown here is derived from an EMBL/GenBank/DDBJ whole genome shotgun (WGS) entry which is preliminary data.</text>
</comment>
<protein>
    <recommendedName>
        <fullName evidence="4">Methyltransferase family protein</fullName>
    </recommendedName>
</protein>
<gene>
    <name evidence="2" type="ORF">B0I31_1135</name>
</gene>
<sequence length="114" mass="12248">MEPVGRPLTAAELFDAVGHDYEEVFGRTPSVDEAVRLLPVPLPPHATVLDIGSGTGRPTSASRSPRTRAGTGHPQHHLLPDREGRPDEEHLFVLAQARSYPGRGQAHTPAASFT</sequence>
<feature type="compositionally biased region" description="Basic and acidic residues" evidence="1">
    <location>
        <begin position="78"/>
        <end position="89"/>
    </location>
</feature>
<evidence type="ECO:0000313" key="3">
    <source>
        <dbReference type="Proteomes" id="UP000241118"/>
    </source>
</evidence>
<evidence type="ECO:0008006" key="4">
    <source>
        <dbReference type="Google" id="ProtNLM"/>
    </source>
</evidence>
<dbReference type="InterPro" id="IPR029063">
    <property type="entry name" value="SAM-dependent_MTases_sf"/>
</dbReference>
<dbReference type="SUPFAM" id="SSF53335">
    <property type="entry name" value="S-adenosyl-L-methionine-dependent methyltransferases"/>
    <property type="match status" value="1"/>
</dbReference>
<reference evidence="2 3" key="1">
    <citation type="submission" date="2018-03" db="EMBL/GenBank/DDBJ databases">
        <title>Genomic Encyclopedia of Type Strains, Phase III (KMG-III): the genomes of soil and plant-associated and newly described type strains.</title>
        <authorList>
            <person name="Whitman W."/>
        </authorList>
    </citation>
    <scope>NUCLEOTIDE SEQUENCE [LARGE SCALE GENOMIC DNA]</scope>
    <source>
        <strain evidence="2 3">CGMCC 4.7097</strain>
    </source>
</reference>
<feature type="region of interest" description="Disordered" evidence="1">
    <location>
        <begin position="46"/>
        <end position="89"/>
    </location>
</feature>
<name>A0A2P8I1J8_SACCR</name>
<accession>A0A2P8I1J8</accession>
<evidence type="ECO:0000256" key="1">
    <source>
        <dbReference type="SAM" id="MobiDB-lite"/>
    </source>
</evidence>
<feature type="compositionally biased region" description="Low complexity" evidence="1">
    <location>
        <begin position="56"/>
        <end position="71"/>
    </location>
</feature>
<dbReference type="AlphaFoldDB" id="A0A2P8I1J8"/>
<evidence type="ECO:0000313" key="2">
    <source>
        <dbReference type="EMBL" id="PSL52333.1"/>
    </source>
</evidence>
<proteinExistence type="predicted"/>
<keyword evidence="3" id="KW-1185">Reference proteome</keyword>
<dbReference type="EMBL" id="PYAX01000013">
    <property type="protein sequence ID" value="PSL52333.1"/>
    <property type="molecule type" value="Genomic_DNA"/>
</dbReference>
<organism evidence="2 3">
    <name type="scientific">Saccharothrix carnea</name>
    <dbReference type="NCBI Taxonomy" id="1280637"/>
    <lineage>
        <taxon>Bacteria</taxon>
        <taxon>Bacillati</taxon>
        <taxon>Actinomycetota</taxon>
        <taxon>Actinomycetes</taxon>
        <taxon>Pseudonocardiales</taxon>
        <taxon>Pseudonocardiaceae</taxon>
        <taxon>Saccharothrix</taxon>
    </lineage>
</organism>